<reference evidence="2 3" key="1">
    <citation type="submission" date="2017-12" db="EMBL/GenBank/DDBJ databases">
        <title>High-resolution comparative analysis of great ape genomes.</title>
        <authorList>
            <person name="Pollen A."/>
            <person name="Hastie A."/>
            <person name="Hormozdiari F."/>
            <person name="Dougherty M."/>
            <person name="Liu R."/>
            <person name="Chaisson M."/>
            <person name="Hoppe E."/>
            <person name="Hill C."/>
            <person name="Pang A."/>
            <person name="Hillier L."/>
            <person name="Baker C."/>
            <person name="Armstrong J."/>
            <person name="Shendure J."/>
            <person name="Paten B."/>
            <person name="Wilson R."/>
            <person name="Chao H."/>
            <person name="Schneider V."/>
            <person name="Ventura M."/>
            <person name="Kronenberg Z."/>
            <person name="Murali S."/>
            <person name="Gordon D."/>
            <person name="Cantsilieris S."/>
            <person name="Munson K."/>
            <person name="Nelson B."/>
            <person name="Raja A."/>
            <person name="Underwood J."/>
            <person name="Diekhans M."/>
            <person name="Fiddes I."/>
            <person name="Haussler D."/>
            <person name="Eichler E."/>
        </authorList>
    </citation>
    <scope>NUCLEOTIDE SEQUENCE [LARGE SCALE GENOMIC DNA]</scope>
    <source>
        <strain evidence="2">Yerkes chimp pedigree #C0471</strain>
    </source>
</reference>
<organism evidence="2 3">
    <name type="scientific">Pan troglodytes</name>
    <name type="common">Chimpanzee</name>
    <dbReference type="NCBI Taxonomy" id="9598"/>
    <lineage>
        <taxon>Eukaryota</taxon>
        <taxon>Metazoa</taxon>
        <taxon>Chordata</taxon>
        <taxon>Craniata</taxon>
        <taxon>Vertebrata</taxon>
        <taxon>Euteleostomi</taxon>
        <taxon>Mammalia</taxon>
        <taxon>Eutheria</taxon>
        <taxon>Euarchontoglires</taxon>
        <taxon>Primates</taxon>
        <taxon>Haplorrhini</taxon>
        <taxon>Catarrhini</taxon>
        <taxon>Hominidae</taxon>
        <taxon>Pan</taxon>
    </lineage>
</organism>
<evidence type="ECO:0000256" key="1">
    <source>
        <dbReference type="SAM" id="MobiDB-lite"/>
    </source>
</evidence>
<protein>
    <submittedName>
        <fullName evidence="2">Uncharacterized protein</fullName>
    </submittedName>
</protein>
<proteinExistence type="predicted"/>
<sequence>MYNEYSAHRNIDNIPTLSAALVAFIQTRTSGETLSRGRCAACRWLLPVGHLETQVSSRLWLCLPQSHGFCVQVKRGRGHGGGTPGPPKGETCVPQPHDSRGGHRPGWTTRRCCPAALP</sequence>
<name>A0A2J8JY91_PANTR</name>
<gene>
    <name evidence="2" type="ORF">CK820_G0043208</name>
</gene>
<feature type="region of interest" description="Disordered" evidence="1">
    <location>
        <begin position="77"/>
        <end position="106"/>
    </location>
</feature>
<evidence type="ECO:0000313" key="3">
    <source>
        <dbReference type="Proteomes" id="UP000236370"/>
    </source>
</evidence>
<dbReference type="AlphaFoldDB" id="A0A2J8JY91"/>
<dbReference type="Proteomes" id="UP000236370">
    <property type="component" value="Unassembled WGS sequence"/>
</dbReference>
<evidence type="ECO:0000313" key="2">
    <source>
        <dbReference type="EMBL" id="PNI27727.1"/>
    </source>
</evidence>
<accession>A0A2J8JY91</accession>
<comment type="caution">
    <text evidence="2">The sequence shown here is derived from an EMBL/GenBank/DDBJ whole genome shotgun (WGS) entry which is preliminary data.</text>
</comment>
<dbReference type="EMBL" id="NBAG03000409">
    <property type="protein sequence ID" value="PNI27727.1"/>
    <property type="molecule type" value="Genomic_DNA"/>
</dbReference>